<comment type="caution">
    <text evidence="4">The sequence shown here is derived from an EMBL/GenBank/DDBJ whole genome shotgun (WGS) entry which is preliminary data.</text>
</comment>
<dbReference type="Gene3D" id="1.10.4100.10">
    <property type="entry name" value="2-methylcitrate dehydratase PrpD"/>
    <property type="match status" value="1"/>
</dbReference>
<comment type="similarity">
    <text evidence="1">Belongs to the PrpD family.</text>
</comment>
<proteinExistence type="inferred from homology"/>
<evidence type="ECO:0000259" key="3">
    <source>
        <dbReference type="Pfam" id="PF19305"/>
    </source>
</evidence>
<feature type="domain" description="MmgE/PrpD C-terminal" evidence="3">
    <location>
        <begin position="249"/>
        <end position="404"/>
    </location>
</feature>
<reference evidence="5" key="1">
    <citation type="journal article" date="2019" name="Int. J. Syst. Evol. Microbiol.">
        <title>The Global Catalogue of Microorganisms (GCM) 10K type strain sequencing project: providing services to taxonomists for standard genome sequencing and annotation.</title>
        <authorList>
            <consortium name="The Broad Institute Genomics Platform"/>
            <consortium name="The Broad Institute Genome Sequencing Center for Infectious Disease"/>
            <person name="Wu L."/>
            <person name="Ma J."/>
        </authorList>
    </citation>
    <scope>NUCLEOTIDE SEQUENCE [LARGE SCALE GENOMIC DNA]</scope>
    <source>
        <strain evidence="5">KCTC 22245</strain>
    </source>
</reference>
<dbReference type="PANTHER" id="PTHR16943">
    <property type="entry name" value="2-METHYLCITRATE DEHYDRATASE-RELATED"/>
    <property type="match status" value="1"/>
</dbReference>
<sequence>MKRASILERLAQLLSRPPGPEERARAAWHLADWLACAAAGRAEPVGSVLAMRPRSGASDDAFYWGGLGNVLEMDDVDKRALLHPGPVICAAALSMGKHKLIGQAELLDAIVRGYDATIRLGRAVGPQHYRFFHNTGTCGPIGAAVAGSAILGHKPERTAHAMALAMSQASGLWQTRHEPRSMGKQLHTSHAARAGIDSALLAEDGFKGPVTILEGEQGFFAATCGSADPNAVLDDNPRWRIHDVSFKPWPACRHAHAAIDAALAIREGVDPSTVESVVVETYRDALVFCDRPEPKTVIEAKFSLQHAVAVALLNGEPTLDDFSDKAVQDETLARLREKILVRQDEELTATYPNRFGARVMVDDREVFIADALGDPENPIQRDQLHAKIRMLLETRGTKSEALKQQCSRLLRNSEPVDPEKLAVAFEEALR</sequence>
<name>A0ABV7MCR5_9PROT</name>
<dbReference type="InterPro" id="IPR005656">
    <property type="entry name" value="MmgE_PrpD"/>
</dbReference>
<feature type="domain" description="MmgE/PrpD N-terminal" evidence="2">
    <location>
        <begin position="43"/>
        <end position="230"/>
    </location>
</feature>
<dbReference type="Pfam" id="PF03972">
    <property type="entry name" value="MmgE_PrpD_N"/>
    <property type="match status" value="1"/>
</dbReference>
<dbReference type="InterPro" id="IPR045337">
    <property type="entry name" value="MmgE_PrpD_C"/>
</dbReference>
<dbReference type="Pfam" id="PF19305">
    <property type="entry name" value="MmgE_PrpD_C"/>
    <property type="match status" value="1"/>
</dbReference>
<evidence type="ECO:0000313" key="5">
    <source>
        <dbReference type="Proteomes" id="UP001595607"/>
    </source>
</evidence>
<dbReference type="EMBL" id="JBHRVA010000002">
    <property type="protein sequence ID" value="MFC3302552.1"/>
    <property type="molecule type" value="Genomic_DNA"/>
</dbReference>
<evidence type="ECO:0000259" key="2">
    <source>
        <dbReference type="Pfam" id="PF03972"/>
    </source>
</evidence>
<dbReference type="RefSeq" id="WP_268249051.1">
    <property type="nucleotide sequence ID" value="NZ_BMXU01000001.1"/>
</dbReference>
<dbReference type="InterPro" id="IPR036148">
    <property type="entry name" value="MmgE/PrpD_sf"/>
</dbReference>
<dbReference type="InterPro" id="IPR042183">
    <property type="entry name" value="MmgE/PrpD_sf_1"/>
</dbReference>
<keyword evidence="5" id="KW-1185">Reference proteome</keyword>
<dbReference type="PANTHER" id="PTHR16943:SF8">
    <property type="entry name" value="2-METHYLCITRATE DEHYDRATASE"/>
    <property type="match status" value="1"/>
</dbReference>
<dbReference type="SUPFAM" id="SSF103378">
    <property type="entry name" value="2-methylcitrate dehydratase PrpD"/>
    <property type="match status" value="1"/>
</dbReference>
<protein>
    <submittedName>
        <fullName evidence="4">MmgE/PrpD family protein</fullName>
    </submittedName>
</protein>
<gene>
    <name evidence="4" type="ORF">ACFONP_07385</name>
</gene>
<dbReference type="Gene3D" id="3.30.1330.120">
    <property type="entry name" value="2-methylcitrate dehydratase PrpD"/>
    <property type="match status" value="1"/>
</dbReference>
<dbReference type="InterPro" id="IPR042188">
    <property type="entry name" value="MmgE/PrpD_sf_2"/>
</dbReference>
<dbReference type="InterPro" id="IPR045336">
    <property type="entry name" value="MmgE_PrpD_N"/>
</dbReference>
<evidence type="ECO:0000256" key="1">
    <source>
        <dbReference type="ARBA" id="ARBA00006174"/>
    </source>
</evidence>
<accession>A0ABV7MCR5</accession>
<organism evidence="4 5">
    <name type="scientific">Parvularcula lutaonensis</name>
    <dbReference type="NCBI Taxonomy" id="491923"/>
    <lineage>
        <taxon>Bacteria</taxon>
        <taxon>Pseudomonadati</taxon>
        <taxon>Pseudomonadota</taxon>
        <taxon>Alphaproteobacteria</taxon>
        <taxon>Parvularculales</taxon>
        <taxon>Parvularculaceae</taxon>
        <taxon>Parvularcula</taxon>
    </lineage>
</organism>
<evidence type="ECO:0000313" key="4">
    <source>
        <dbReference type="EMBL" id="MFC3302552.1"/>
    </source>
</evidence>
<dbReference type="Proteomes" id="UP001595607">
    <property type="component" value="Unassembled WGS sequence"/>
</dbReference>